<keyword evidence="2" id="KW-0723">Serine/threonine-protein kinase</keyword>
<keyword evidence="3" id="KW-0808">Transferase</keyword>
<accession>A0AA96WWE5</accession>
<organism evidence="13">
    <name type="scientific">Leptolyngbya boryana CZ1</name>
    <dbReference type="NCBI Taxonomy" id="3060204"/>
    <lineage>
        <taxon>Bacteria</taxon>
        <taxon>Bacillati</taxon>
        <taxon>Cyanobacteriota</taxon>
        <taxon>Cyanophyceae</taxon>
        <taxon>Leptolyngbyales</taxon>
        <taxon>Leptolyngbyaceae</taxon>
        <taxon>Leptolyngbya group</taxon>
        <taxon>Leptolyngbya</taxon>
    </lineage>
</organism>
<feature type="repeat" description="ANK" evidence="9">
    <location>
        <begin position="369"/>
        <end position="401"/>
    </location>
</feature>
<keyword evidence="4 10" id="KW-0547">Nucleotide-binding</keyword>
<evidence type="ECO:0000256" key="10">
    <source>
        <dbReference type="PROSITE-ProRule" id="PRU10141"/>
    </source>
</evidence>
<evidence type="ECO:0000256" key="2">
    <source>
        <dbReference type="ARBA" id="ARBA00022527"/>
    </source>
</evidence>
<evidence type="ECO:0000256" key="8">
    <source>
        <dbReference type="ARBA" id="ARBA00048679"/>
    </source>
</evidence>
<dbReference type="InterPro" id="IPR036770">
    <property type="entry name" value="Ankyrin_rpt-contain_sf"/>
</dbReference>
<feature type="binding site" evidence="10">
    <location>
        <position position="42"/>
    </location>
    <ligand>
        <name>ATP</name>
        <dbReference type="ChEBI" id="CHEBI:30616"/>
    </ligand>
</feature>
<comment type="catalytic activity">
    <reaction evidence="7">
        <text>L-threonyl-[protein] + ATP = O-phospho-L-threonyl-[protein] + ADP + H(+)</text>
        <dbReference type="Rhea" id="RHEA:46608"/>
        <dbReference type="Rhea" id="RHEA-COMP:11060"/>
        <dbReference type="Rhea" id="RHEA-COMP:11605"/>
        <dbReference type="ChEBI" id="CHEBI:15378"/>
        <dbReference type="ChEBI" id="CHEBI:30013"/>
        <dbReference type="ChEBI" id="CHEBI:30616"/>
        <dbReference type="ChEBI" id="CHEBI:61977"/>
        <dbReference type="ChEBI" id="CHEBI:456216"/>
        <dbReference type="EC" id="2.7.11.1"/>
    </reaction>
</comment>
<dbReference type="CDD" id="cd14014">
    <property type="entry name" value="STKc_PknB_like"/>
    <property type="match status" value="1"/>
</dbReference>
<feature type="region of interest" description="Disordered" evidence="11">
    <location>
        <begin position="600"/>
        <end position="656"/>
    </location>
</feature>
<dbReference type="RefSeq" id="WP_316427507.1">
    <property type="nucleotide sequence ID" value="NZ_CP130144.1"/>
</dbReference>
<gene>
    <name evidence="13" type="ORF">Q2T42_00455</name>
</gene>
<dbReference type="Pfam" id="PF00069">
    <property type="entry name" value="Pkinase"/>
    <property type="match status" value="1"/>
</dbReference>
<sequence>MVHQSGDIIQRRYQILGRLGEGNTGSTYLAKDQTTQKQVALKTLVLRQAVNWKTIELFEREAEILQQFNHPNIPKYLEYFVVETERDRNFYIVQELAKGKSLFDWVQQGWHGTEAEIRAIALQVLEILNYLHTLNPPVFHRDIKPQNLIRRADGQIFLVDFGSVGSTYHNTFMQGSTVVGTYGYMAPEQFRGQVVAATDLYGLGTTLLFLLTRRSPADLPVQKLRIEFRSQLQLSPHFADWLEKILEPAPKDRFASAEIAISQLQPPPKQSSKLSIGIGAMSALTLMALVVTDHYRYAIINKVGLTQSAYTSIDHRDLSIKEYLSKGGDPNATDIEGRTLIYQAIALGEADSIQQIVAKGGSVQYRDHQGQTPLHKAAQRKPEALKAILALNQIDISLKDKKGKTAIDYINSEANAQLFVEHISRRSQIKDQKQQLIETLIQTASQRGWLNLVQSLTEGDVSTYVNLSEVFQRAVANSDAGVFRSMIAKQQKLTPDMLNQIHFHELKFLTPEEILELLPYADALDRGGNTLLNFLVDRVESDQDVQTIWKLLQVGANIHQSNLQGITPLKRASMGGKNRPMREAIRLAFNERAGVNPSLRREEERVRQQNEQQFERNWQRENAYPRQTREDSDLSNKLMGIGSAPSSRNSEYNRNR</sequence>
<dbReference type="PANTHER" id="PTHR24363:SF0">
    <property type="entry name" value="SERINE_THREONINE KINASE LIKE DOMAIN CONTAINING 1"/>
    <property type="match status" value="1"/>
</dbReference>
<evidence type="ECO:0000256" key="3">
    <source>
        <dbReference type="ARBA" id="ARBA00022679"/>
    </source>
</evidence>
<name>A0AA96WWE5_LEPBY</name>
<dbReference type="PROSITE" id="PS50011">
    <property type="entry name" value="PROTEIN_KINASE_DOM"/>
    <property type="match status" value="1"/>
</dbReference>
<keyword evidence="9" id="KW-0040">ANK repeat</keyword>
<feature type="domain" description="Protein kinase" evidence="12">
    <location>
        <begin position="13"/>
        <end position="268"/>
    </location>
</feature>
<dbReference type="GO" id="GO:0004674">
    <property type="term" value="F:protein serine/threonine kinase activity"/>
    <property type="evidence" value="ECO:0007669"/>
    <property type="project" value="UniProtKB-KW"/>
</dbReference>
<evidence type="ECO:0000256" key="11">
    <source>
        <dbReference type="SAM" id="MobiDB-lite"/>
    </source>
</evidence>
<comment type="catalytic activity">
    <reaction evidence="8">
        <text>L-seryl-[protein] + ATP = O-phospho-L-seryl-[protein] + ADP + H(+)</text>
        <dbReference type="Rhea" id="RHEA:17989"/>
        <dbReference type="Rhea" id="RHEA-COMP:9863"/>
        <dbReference type="Rhea" id="RHEA-COMP:11604"/>
        <dbReference type="ChEBI" id="CHEBI:15378"/>
        <dbReference type="ChEBI" id="CHEBI:29999"/>
        <dbReference type="ChEBI" id="CHEBI:30616"/>
        <dbReference type="ChEBI" id="CHEBI:83421"/>
        <dbReference type="ChEBI" id="CHEBI:456216"/>
        <dbReference type="EC" id="2.7.11.1"/>
    </reaction>
</comment>
<dbReference type="SUPFAM" id="SSF56112">
    <property type="entry name" value="Protein kinase-like (PK-like)"/>
    <property type="match status" value="1"/>
</dbReference>
<reference evidence="13" key="2">
    <citation type="submission" date="2023-07" db="EMBL/GenBank/DDBJ databases">
        <authorList>
            <person name="Bai X.-H."/>
            <person name="Wang H.-H."/>
            <person name="Wang J."/>
            <person name="Ma M.-Y."/>
            <person name="Hu H.-H."/>
            <person name="Song Z.-L."/>
            <person name="Ma H.-G."/>
            <person name="Fan Y."/>
            <person name="Du C.-Y."/>
            <person name="Xu J.-C."/>
        </authorList>
    </citation>
    <scope>NUCLEOTIDE SEQUENCE</scope>
    <source>
        <strain evidence="13">CZ1</strain>
    </source>
</reference>
<dbReference type="EC" id="2.7.11.1" evidence="1"/>
<dbReference type="SMART" id="SM00220">
    <property type="entry name" value="S_TKc"/>
    <property type="match status" value="1"/>
</dbReference>
<proteinExistence type="predicted"/>
<dbReference type="Pfam" id="PF12796">
    <property type="entry name" value="Ank_2"/>
    <property type="match status" value="1"/>
</dbReference>
<keyword evidence="6 10" id="KW-0067">ATP-binding</keyword>
<dbReference type="Gene3D" id="1.25.40.20">
    <property type="entry name" value="Ankyrin repeat-containing domain"/>
    <property type="match status" value="2"/>
</dbReference>
<evidence type="ECO:0000256" key="5">
    <source>
        <dbReference type="ARBA" id="ARBA00022777"/>
    </source>
</evidence>
<dbReference type="Gene3D" id="1.10.510.10">
    <property type="entry name" value="Transferase(Phosphotransferase) domain 1"/>
    <property type="match status" value="1"/>
</dbReference>
<dbReference type="InterPro" id="IPR002110">
    <property type="entry name" value="Ankyrin_rpt"/>
</dbReference>
<evidence type="ECO:0000256" key="9">
    <source>
        <dbReference type="PROSITE-ProRule" id="PRU00023"/>
    </source>
</evidence>
<dbReference type="GO" id="GO:0005524">
    <property type="term" value="F:ATP binding"/>
    <property type="evidence" value="ECO:0007669"/>
    <property type="project" value="UniProtKB-UniRule"/>
</dbReference>
<keyword evidence="5 13" id="KW-0418">Kinase</keyword>
<dbReference type="SUPFAM" id="SSF48403">
    <property type="entry name" value="Ankyrin repeat"/>
    <property type="match status" value="1"/>
</dbReference>
<evidence type="ECO:0000256" key="4">
    <source>
        <dbReference type="ARBA" id="ARBA00022741"/>
    </source>
</evidence>
<feature type="compositionally biased region" description="Basic and acidic residues" evidence="11">
    <location>
        <begin position="600"/>
        <end position="619"/>
    </location>
</feature>
<dbReference type="InterPro" id="IPR017441">
    <property type="entry name" value="Protein_kinase_ATP_BS"/>
</dbReference>
<evidence type="ECO:0000259" key="12">
    <source>
        <dbReference type="PROSITE" id="PS50011"/>
    </source>
</evidence>
<dbReference type="EMBL" id="CP130144">
    <property type="protein sequence ID" value="WNZ46308.1"/>
    <property type="molecule type" value="Genomic_DNA"/>
</dbReference>
<dbReference type="PROSITE" id="PS50088">
    <property type="entry name" value="ANK_REPEAT"/>
    <property type="match status" value="1"/>
</dbReference>
<dbReference type="PANTHER" id="PTHR24363">
    <property type="entry name" value="SERINE/THREONINE PROTEIN KINASE"/>
    <property type="match status" value="1"/>
</dbReference>
<evidence type="ECO:0000256" key="6">
    <source>
        <dbReference type="ARBA" id="ARBA00022840"/>
    </source>
</evidence>
<reference evidence="13" key="1">
    <citation type="journal article" date="2023" name="Plants (Basel)">
        <title>Genomic Analysis of Leptolyngbya boryana CZ1 Reveals Efficient Carbon Fixation Modules.</title>
        <authorList>
            <person name="Bai X."/>
            <person name="Wang H."/>
            <person name="Cheng W."/>
            <person name="Wang J."/>
            <person name="Ma M."/>
            <person name="Hu H."/>
            <person name="Song Z."/>
            <person name="Ma H."/>
            <person name="Fan Y."/>
            <person name="Du C."/>
            <person name="Xu J."/>
        </authorList>
    </citation>
    <scope>NUCLEOTIDE SEQUENCE</scope>
    <source>
        <strain evidence="13">CZ1</strain>
    </source>
</reference>
<evidence type="ECO:0000256" key="1">
    <source>
        <dbReference type="ARBA" id="ARBA00012513"/>
    </source>
</evidence>
<evidence type="ECO:0000256" key="7">
    <source>
        <dbReference type="ARBA" id="ARBA00047899"/>
    </source>
</evidence>
<protein>
    <recommendedName>
        <fullName evidence="1">non-specific serine/threonine protein kinase</fullName>
        <ecNumber evidence="1">2.7.11.1</ecNumber>
    </recommendedName>
</protein>
<dbReference type="AlphaFoldDB" id="A0AA96WWE5"/>
<evidence type="ECO:0000313" key="13">
    <source>
        <dbReference type="EMBL" id="WNZ46308.1"/>
    </source>
</evidence>
<dbReference type="InterPro" id="IPR000719">
    <property type="entry name" value="Prot_kinase_dom"/>
</dbReference>
<dbReference type="InterPro" id="IPR011009">
    <property type="entry name" value="Kinase-like_dom_sf"/>
</dbReference>
<dbReference type="PROSITE" id="PS00107">
    <property type="entry name" value="PROTEIN_KINASE_ATP"/>
    <property type="match status" value="1"/>
</dbReference>